<accession>A0A8J7B7K9</accession>
<feature type="transmembrane region" description="Helical" evidence="7">
    <location>
        <begin position="363"/>
        <end position="384"/>
    </location>
</feature>
<evidence type="ECO:0000256" key="2">
    <source>
        <dbReference type="ARBA" id="ARBA00022448"/>
    </source>
</evidence>
<keyword evidence="3 7" id="KW-0812">Transmembrane</keyword>
<feature type="transmembrane region" description="Helical" evidence="7">
    <location>
        <begin position="31"/>
        <end position="48"/>
    </location>
</feature>
<feature type="transmembrane region" description="Helical" evidence="7">
    <location>
        <begin position="396"/>
        <end position="419"/>
    </location>
</feature>
<evidence type="ECO:0000256" key="3">
    <source>
        <dbReference type="ARBA" id="ARBA00022692"/>
    </source>
</evidence>
<evidence type="ECO:0000256" key="5">
    <source>
        <dbReference type="ARBA" id="ARBA00023136"/>
    </source>
</evidence>
<dbReference type="AlphaFoldDB" id="A0A8J7B7K9"/>
<dbReference type="InterPro" id="IPR036259">
    <property type="entry name" value="MFS_trans_sf"/>
</dbReference>
<evidence type="ECO:0000313" key="9">
    <source>
        <dbReference type="Proteomes" id="UP000654482"/>
    </source>
</evidence>
<feature type="compositionally biased region" description="Polar residues" evidence="6">
    <location>
        <begin position="8"/>
        <end position="21"/>
    </location>
</feature>
<feature type="region of interest" description="Disordered" evidence="6">
    <location>
        <begin position="1"/>
        <end position="22"/>
    </location>
</feature>
<feature type="transmembrane region" description="Helical" evidence="7">
    <location>
        <begin position="304"/>
        <end position="326"/>
    </location>
</feature>
<keyword evidence="4 7" id="KW-1133">Transmembrane helix</keyword>
<dbReference type="RefSeq" id="WP_194028571.1">
    <property type="nucleotide sequence ID" value="NZ_JADEWZ010000007.1"/>
</dbReference>
<feature type="transmembrane region" description="Helical" evidence="7">
    <location>
        <begin position="100"/>
        <end position="116"/>
    </location>
</feature>
<gene>
    <name evidence="8" type="ORF">IQ249_06130</name>
</gene>
<dbReference type="GO" id="GO:0016020">
    <property type="term" value="C:membrane"/>
    <property type="evidence" value="ECO:0007669"/>
    <property type="project" value="UniProtKB-SubCell"/>
</dbReference>
<evidence type="ECO:0000256" key="6">
    <source>
        <dbReference type="SAM" id="MobiDB-lite"/>
    </source>
</evidence>
<dbReference type="PANTHER" id="PTHR19432">
    <property type="entry name" value="SUGAR TRANSPORTER"/>
    <property type="match status" value="1"/>
</dbReference>
<dbReference type="InterPro" id="IPR011701">
    <property type="entry name" value="MFS"/>
</dbReference>
<dbReference type="Gene3D" id="1.20.1250.20">
    <property type="entry name" value="MFS general substrate transporter like domains"/>
    <property type="match status" value="1"/>
</dbReference>
<comment type="caution">
    <text evidence="8">The sequence shown here is derived from an EMBL/GenBank/DDBJ whole genome shotgun (WGS) entry which is preliminary data.</text>
</comment>
<sequence length="477" mass="52882">MQDREELTQPQTETSPSNNSSPKKRFNFLQLWNMNVGFLGIQFGWGLQMANMSAIFEYLGADAHQIPILWIAAPLTGLIVQPIIGNLSDYTWGPLGRRRPYFLVGAIFSSIALVLMPTVGALWMAVALLWILDTCANISMTPFRAFVGDLLPKNQRTWGFALQSLMVGIGSVSASALPWILNHVFSVEPLQTASHQIPLTVELSFYIGAAVFLGTVVWTVITTQENPPKNLEVFEKMQERRGGLSNSLRETWIAIRQMPPTMQQLAWVQFFTWLGVFCFFLYFPPAVAWNIFGATDQHSELYSLGIEWAGICFAVYNGVCVGFSFLLPHLVRWTNRKIVHSVCLLCGGVGLISLIAIHNQYLLLAAMVGVGIAWSSILAMPYAMLIGAIPPQRMGIYMGIFNFFIVLPEILASLGFGWVMKHLLDNNRLEAVVLGGACFAIAAILTLFVTTPTAREATDRETEQEKAVEAETPAQVI</sequence>
<dbReference type="PANTHER" id="PTHR19432:SF35">
    <property type="entry name" value="SOLUTE CARRIER FAMILY 45 MEMBER 3 ISOFORM X1"/>
    <property type="match status" value="1"/>
</dbReference>
<feature type="transmembrane region" description="Helical" evidence="7">
    <location>
        <begin position="265"/>
        <end position="284"/>
    </location>
</feature>
<dbReference type="EMBL" id="JADEWZ010000007">
    <property type="protein sequence ID" value="MBE9115474.1"/>
    <property type="molecule type" value="Genomic_DNA"/>
</dbReference>
<evidence type="ECO:0000313" key="8">
    <source>
        <dbReference type="EMBL" id="MBE9115474.1"/>
    </source>
</evidence>
<dbReference type="SUPFAM" id="SSF103473">
    <property type="entry name" value="MFS general substrate transporter"/>
    <property type="match status" value="1"/>
</dbReference>
<evidence type="ECO:0000256" key="4">
    <source>
        <dbReference type="ARBA" id="ARBA00022989"/>
    </source>
</evidence>
<feature type="transmembrane region" description="Helical" evidence="7">
    <location>
        <begin position="122"/>
        <end position="146"/>
    </location>
</feature>
<feature type="transmembrane region" description="Helical" evidence="7">
    <location>
        <begin position="158"/>
        <end position="181"/>
    </location>
</feature>
<feature type="transmembrane region" description="Helical" evidence="7">
    <location>
        <begin position="338"/>
        <end position="357"/>
    </location>
</feature>
<evidence type="ECO:0000256" key="7">
    <source>
        <dbReference type="SAM" id="Phobius"/>
    </source>
</evidence>
<feature type="transmembrane region" description="Helical" evidence="7">
    <location>
        <begin position="431"/>
        <end position="450"/>
    </location>
</feature>
<dbReference type="Proteomes" id="UP000654482">
    <property type="component" value="Unassembled WGS sequence"/>
</dbReference>
<feature type="compositionally biased region" description="Basic and acidic residues" evidence="6">
    <location>
        <begin position="456"/>
        <end position="469"/>
    </location>
</feature>
<feature type="transmembrane region" description="Helical" evidence="7">
    <location>
        <begin position="203"/>
        <end position="221"/>
    </location>
</feature>
<evidence type="ECO:0000256" key="1">
    <source>
        <dbReference type="ARBA" id="ARBA00004141"/>
    </source>
</evidence>
<keyword evidence="5 7" id="KW-0472">Membrane</keyword>
<organism evidence="8 9">
    <name type="scientific">Lusitaniella coriacea LEGE 07157</name>
    <dbReference type="NCBI Taxonomy" id="945747"/>
    <lineage>
        <taxon>Bacteria</taxon>
        <taxon>Bacillati</taxon>
        <taxon>Cyanobacteriota</taxon>
        <taxon>Cyanophyceae</taxon>
        <taxon>Spirulinales</taxon>
        <taxon>Lusitaniellaceae</taxon>
        <taxon>Lusitaniella</taxon>
    </lineage>
</organism>
<proteinExistence type="predicted"/>
<comment type="subcellular location">
    <subcellularLocation>
        <location evidence="1">Membrane</location>
        <topology evidence="1">Multi-pass membrane protein</topology>
    </subcellularLocation>
</comment>
<name>A0A8J7B7K9_9CYAN</name>
<dbReference type="Pfam" id="PF07690">
    <property type="entry name" value="MFS_1"/>
    <property type="match status" value="1"/>
</dbReference>
<reference evidence="8" key="1">
    <citation type="submission" date="2020-10" db="EMBL/GenBank/DDBJ databases">
        <authorList>
            <person name="Castelo-Branco R."/>
            <person name="Eusebio N."/>
            <person name="Adriana R."/>
            <person name="Vieira A."/>
            <person name="Brugerolle De Fraissinette N."/>
            <person name="Rezende De Castro R."/>
            <person name="Schneider M.P."/>
            <person name="Vasconcelos V."/>
            <person name="Leao P.N."/>
        </authorList>
    </citation>
    <scope>NUCLEOTIDE SEQUENCE</scope>
    <source>
        <strain evidence="8">LEGE 07157</strain>
    </source>
</reference>
<feature type="transmembrane region" description="Helical" evidence="7">
    <location>
        <begin position="68"/>
        <end position="88"/>
    </location>
</feature>
<keyword evidence="2" id="KW-0813">Transport</keyword>
<feature type="region of interest" description="Disordered" evidence="6">
    <location>
        <begin position="456"/>
        <end position="477"/>
    </location>
</feature>
<dbReference type="GO" id="GO:0022857">
    <property type="term" value="F:transmembrane transporter activity"/>
    <property type="evidence" value="ECO:0007669"/>
    <property type="project" value="InterPro"/>
</dbReference>
<protein>
    <submittedName>
        <fullName evidence="8">MFS transporter</fullName>
    </submittedName>
</protein>
<keyword evidence="9" id="KW-1185">Reference proteome</keyword>